<evidence type="ECO:0000313" key="2">
    <source>
        <dbReference type="Proteomes" id="UP001596356"/>
    </source>
</evidence>
<dbReference type="RefSeq" id="WP_377822380.1">
    <property type="nucleotide sequence ID" value="NZ_JBHSWJ010000002.1"/>
</dbReference>
<sequence>MRGPLRTDRQPVEPPVDYTDDQRWLVVGGRRWRRTDPCLPSDLVSALTSQLGRGRSSVRVAGRRGDDDAVAAARQRVALAKLGLGERGPRWWERAESARIEQARQSLRQLEELDRTRPGH</sequence>
<evidence type="ECO:0000313" key="1">
    <source>
        <dbReference type="EMBL" id="MFC6714121.1"/>
    </source>
</evidence>
<reference evidence="2" key="1">
    <citation type="journal article" date="2019" name="Int. J. Syst. Evol. Microbiol.">
        <title>The Global Catalogue of Microorganisms (GCM) 10K type strain sequencing project: providing services to taxonomists for standard genome sequencing and annotation.</title>
        <authorList>
            <consortium name="The Broad Institute Genomics Platform"/>
            <consortium name="The Broad Institute Genome Sequencing Center for Infectious Disease"/>
            <person name="Wu L."/>
            <person name="Ma J."/>
        </authorList>
    </citation>
    <scope>NUCLEOTIDE SEQUENCE [LARGE SCALE GENOMIC DNA]</scope>
    <source>
        <strain evidence="2">NBRC 106593</strain>
    </source>
</reference>
<dbReference type="Proteomes" id="UP001596356">
    <property type="component" value="Unassembled WGS sequence"/>
</dbReference>
<organism evidence="1 2">
    <name type="scientific">Branchiibius cervicis</name>
    <dbReference type="NCBI Taxonomy" id="908252"/>
    <lineage>
        <taxon>Bacteria</taxon>
        <taxon>Bacillati</taxon>
        <taxon>Actinomycetota</taxon>
        <taxon>Actinomycetes</taxon>
        <taxon>Micrococcales</taxon>
        <taxon>Dermacoccaceae</taxon>
        <taxon>Branchiibius</taxon>
    </lineage>
</organism>
<proteinExistence type="predicted"/>
<dbReference type="EMBL" id="JBHSWJ010000002">
    <property type="protein sequence ID" value="MFC6714121.1"/>
    <property type="molecule type" value="Genomic_DNA"/>
</dbReference>
<keyword evidence="2" id="KW-1185">Reference proteome</keyword>
<name>A0ABW2AT02_9MICO</name>
<accession>A0ABW2AT02</accession>
<comment type="caution">
    <text evidence="1">The sequence shown here is derived from an EMBL/GenBank/DDBJ whole genome shotgun (WGS) entry which is preliminary data.</text>
</comment>
<gene>
    <name evidence="1" type="ORF">ACFQBT_09980</name>
</gene>
<protein>
    <submittedName>
        <fullName evidence="1">Biopolymer transporter Tol</fullName>
    </submittedName>
</protein>